<dbReference type="InterPro" id="IPR008906">
    <property type="entry name" value="HATC_C_dom"/>
</dbReference>
<evidence type="ECO:0000259" key="6">
    <source>
        <dbReference type="Pfam" id="PF05699"/>
    </source>
</evidence>
<dbReference type="PANTHER" id="PTHR46481:SF10">
    <property type="entry name" value="ZINC FINGER BED DOMAIN-CONTAINING PROTEIN 39"/>
    <property type="match status" value="1"/>
</dbReference>
<organism evidence="7 8">
    <name type="scientific">Symbiodinium microadriaticum</name>
    <name type="common">Dinoflagellate</name>
    <name type="synonym">Zooxanthella microadriatica</name>
    <dbReference type="NCBI Taxonomy" id="2951"/>
    <lineage>
        <taxon>Eukaryota</taxon>
        <taxon>Sar</taxon>
        <taxon>Alveolata</taxon>
        <taxon>Dinophyceae</taxon>
        <taxon>Suessiales</taxon>
        <taxon>Symbiodiniaceae</taxon>
        <taxon>Symbiodinium</taxon>
    </lineage>
</organism>
<keyword evidence="8" id="KW-1185">Reference proteome</keyword>
<dbReference type="Pfam" id="PF05699">
    <property type="entry name" value="Dimer_Tnp_hAT"/>
    <property type="match status" value="1"/>
</dbReference>
<dbReference type="OrthoDB" id="447773at2759"/>
<evidence type="ECO:0000256" key="5">
    <source>
        <dbReference type="ARBA" id="ARBA00023242"/>
    </source>
</evidence>
<name>A0A1Q9DP41_SYMMI</name>
<evidence type="ECO:0000313" key="7">
    <source>
        <dbReference type="EMBL" id="OLP96937.1"/>
    </source>
</evidence>
<gene>
    <name evidence="7" type="primary">Zbed4</name>
    <name evidence="7" type="ORF">AK812_SmicGene20781</name>
</gene>
<dbReference type="InterPro" id="IPR052035">
    <property type="entry name" value="ZnF_BED_domain_contain"/>
</dbReference>
<dbReference type="GO" id="GO:0046983">
    <property type="term" value="F:protein dimerization activity"/>
    <property type="evidence" value="ECO:0007669"/>
    <property type="project" value="InterPro"/>
</dbReference>
<feature type="domain" description="HAT C-terminal dimerisation" evidence="6">
    <location>
        <begin position="492"/>
        <end position="556"/>
    </location>
</feature>
<proteinExistence type="predicted"/>
<keyword evidence="5" id="KW-0539">Nucleus</keyword>
<sequence length="575" mass="65267">MHMQELRTTCESKQCMALPECPTQVIATGLAMDRVPPFWSERDGLSFMFKKLLGPHWRLPCHSTVNRHQQDLLQSLRGRVSDLVRATCNQNPGYGILTVSHDLWQAPDNLHYQCQILHFIDADLVRRRILYYVDKLGVQKTSANQATRIKAVWNERGWDHKQMAVCISDCTASARNVAADMGVQGALCGAHITALEPRRQVFKVPRQTDGVQTLQVHEDALPEVVEHMEAVRARAKLYRFTEAKRQEMDNVQKFLADTKPKRVLIDSSAKWSSTVEMLEREFTLRAAYLELKARHPSCRELPASLDTFTASRDIAGVLRPFQLCTNLLQGGAACASVVLPCFKALESQLQAAEPVYVQADTAPTLKPLQEEHLHTLARALRDRLRSQLAKENQHLEWQRPVLLKCTLLDPRFRLRNGTVQEREGTVSALYDEGARLLSAERPEEAPIAQAVSPRRQMKRSFLAMMDGEPTVDAADESSLRRQERQALKRQLSSYMHGANIEKDADPLEWWREHRHEFHHMLPLVKKYLAVPASTADAERIFSLAKAFLADNRQRAEAMSDALELSLGLSLLDLQL</sequence>
<dbReference type="EMBL" id="LSRX01000451">
    <property type="protein sequence ID" value="OLP96937.1"/>
    <property type="molecule type" value="Genomic_DNA"/>
</dbReference>
<evidence type="ECO:0000256" key="4">
    <source>
        <dbReference type="ARBA" id="ARBA00022833"/>
    </source>
</evidence>
<comment type="subcellular location">
    <subcellularLocation>
        <location evidence="1">Nucleus</location>
    </subcellularLocation>
</comment>
<keyword evidence="4" id="KW-0862">Zinc</keyword>
<evidence type="ECO:0000256" key="3">
    <source>
        <dbReference type="ARBA" id="ARBA00022771"/>
    </source>
</evidence>
<evidence type="ECO:0000256" key="1">
    <source>
        <dbReference type="ARBA" id="ARBA00004123"/>
    </source>
</evidence>
<dbReference type="Proteomes" id="UP000186817">
    <property type="component" value="Unassembled WGS sequence"/>
</dbReference>
<dbReference type="InterPro" id="IPR012337">
    <property type="entry name" value="RNaseH-like_sf"/>
</dbReference>
<evidence type="ECO:0000256" key="2">
    <source>
        <dbReference type="ARBA" id="ARBA00022723"/>
    </source>
</evidence>
<keyword evidence="3" id="KW-0863">Zinc-finger</keyword>
<accession>A0A1Q9DP41</accession>
<dbReference type="AlphaFoldDB" id="A0A1Q9DP41"/>
<dbReference type="PANTHER" id="PTHR46481">
    <property type="entry name" value="ZINC FINGER BED DOMAIN-CONTAINING PROTEIN 4"/>
    <property type="match status" value="1"/>
</dbReference>
<comment type="caution">
    <text evidence="7">The sequence shown here is derived from an EMBL/GenBank/DDBJ whole genome shotgun (WGS) entry which is preliminary data.</text>
</comment>
<keyword evidence="2" id="KW-0479">Metal-binding</keyword>
<dbReference type="SUPFAM" id="SSF53098">
    <property type="entry name" value="Ribonuclease H-like"/>
    <property type="match status" value="1"/>
</dbReference>
<dbReference type="GO" id="GO:0008270">
    <property type="term" value="F:zinc ion binding"/>
    <property type="evidence" value="ECO:0007669"/>
    <property type="project" value="UniProtKB-KW"/>
</dbReference>
<evidence type="ECO:0000313" key="8">
    <source>
        <dbReference type="Proteomes" id="UP000186817"/>
    </source>
</evidence>
<reference evidence="7 8" key="1">
    <citation type="submission" date="2016-02" db="EMBL/GenBank/DDBJ databases">
        <title>Genome analysis of coral dinoflagellate symbionts highlights evolutionary adaptations to a symbiotic lifestyle.</title>
        <authorList>
            <person name="Aranda M."/>
            <person name="Li Y."/>
            <person name="Liew Y.J."/>
            <person name="Baumgarten S."/>
            <person name="Simakov O."/>
            <person name="Wilson M."/>
            <person name="Piel J."/>
            <person name="Ashoor H."/>
            <person name="Bougouffa S."/>
            <person name="Bajic V.B."/>
            <person name="Ryu T."/>
            <person name="Ravasi T."/>
            <person name="Bayer T."/>
            <person name="Micklem G."/>
            <person name="Kim H."/>
            <person name="Bhak J."/>
            <person name="Lajeunesse T.C."/>
            <person name="Voolstra C.R."/>
        </authorList>
    </citation>
    <scope>NUCLEOTIDE SEQUENCE [LARGE SCALE GENOMIC DNA]</scope>
    <source>
        <strain evidence="7 8">CCMP2467</strain>
    </source>
</reference>
<dbReference type="GO" id="GO:0005634">
    <property type="term" value="C:nucleus"/>
    <property type="evidence" value="ECO:0007669"/>
    <property type="project" value="UniProtKB-SubCell"/>
</dbReference>
<protein>
    <submittedName>
        <fullName evidence="7">Zinc finger BED domain-containing protein 4</fullName>
    </submittedName>
</protein>